<dbReference type="PANTHER" id="PTHR21060">
    <property type="entry name" value="ACETATE KINASE"/>
    <property type="match status" value="1"/>
</dbReference>
<evidence type="ECO:0000313" key="5">
    <source>
        <dbReference type="EMBL" id="KKN82987.1"/>
    </source>
</evidence>
<organism evidence="5">
    <name type="scientific">marine sediment metagenome</name>
    <dbReference type="NCBI Taxonomy" id="412755"/>
    <lineage>
        <taxon>unclassified sequences</taxon>
        <taxon>metagenomes</taxon>
        <taxon>ecological metagenomes</taxon>
    </lineage>
</organism>
<dbReference type="HAMAP" id="MF_00020">
    <property type="entry name" value="Acetate_kinase"/>
    <property type="match status" value="1"/>
</dbReference>
<reference evidence="5" key="1">
    <citation type="journal article" date="2015" name="Nature">
        <title>Complex archaea that bridge the gap between prokaryotes and eukaryotes.</title>
        <authorList>
            <person name="Spang A."/>
            <person name="Saw J.H."/>
            <person name="Jorgensen S.L."/>
            <person name="Zaremba-Niedzwiedzka K."/>
            <person name="Martijn J."/>
            <person name="Lind A.E."/>
            <person name="van Eijk R."/>
            <person name="Schleper C."/>
            <person name="Guy L."/>
            <person name="Ettema T.J."/>
        </authorList>
    </citation>
    <scope>NUCLEOTIDE SEQUENCE</scope>
</reference>
<dbReference type="Gene3D" id="3.30.420.40">
    <property type="match status" value="2"/>
</dbReference>
<evidence type="ECO:0008006" key="6">
    <source>
        <dbReference type="Google" id="ProtNLM"/>
    </source>
</evidence>
<gene>
    <name evidence="5" type="ORF">LCGC14_0304020</name>
</gene>
<dbReference type="PRINTS" id="PR00471">
    <property type="entry name" value="ACETATEKNASE"/>
</dbReference>
<dbReference type="InterPro" id="IPR000890">
    <property type="entry name" value="Aliphatic_acid_kin_short-chain"/>
</dbReference>
<dbReference type="PIRSF" id="PIRSF000722">
    <property type="entry name" value="Acetate_prop_kin"/>
    <property type="match status" value="1"/>
</dbReference>
<dbReference type="InterPro" id="IPR004372">
    <property type="entry name" value="Ac/propionate_kinase"/>
</dbReference>
<protein>
    <recommendedName>
        <fullName evidence="6">Acetate kinase</fullName>
    </recommendedName>
</protein>
<dbReference type="AlphaFoldDB" id="A0A0F9U6N6"/>
<dbReference type="NCBIfam" id="TIGR00016">
    <property type="entry name" value="ackA"/>
    <property type="match status" value="1"/>
</dbReference>
<dbReference type="GO" id="GO:0008776">
    <property type="term" value="F:acetate kinase activity"/>
    <property type="evidence" value="ECO:0007669"/>
    <property type="project" value="TreeGrafter"/>
</dbReference>
<proteinExistence type="inferred from homology"/>
<dbReference type="InterPro" id="IPR043129">
    <property type="entry name" value="ATPase_NBD"/>
</dbReference>
<dbReference type="Pfam" id="PF00871">
    <property type="entry name" value="Acetate_kinase"/>
    <property type="match status" value="1"/>
</dbReference>
<comment type="caution">
    <text evidence="5">The sequence shown here is derived from an EMBL/GenBank/DDBJ whole genome shotgun (WGS) entry which is preliminary data.</text>
</comment>
<dbReference type="SUPFAM" id="SSF53067">
    <property type="entry name" value="Actin-like ATPase domain"/>
    <property type="match status" value="2"/>
</dbReference>
<name>A0A0F9U6N6_9ZZZZ</name>
<keyword evidence="3" id="KW-0418">Kinase</keyword>
<dbReference type="GO" id="GO:0005524">
    <property type="term" value="F:ATP binding"/>
    <property type="evidence" value="ECO:0007669"/>
    <property type="project" value="UniProtKB-KW"/>
</dbReference>
<evidence type="ECO:0000256" key="3">
    <source>
        <dbReference type="ARBA" id="ARBA00022777"/>
    </source>
</evidence>
<keyword evidence="2" id="KW-0547">Nucleotide-binding</keyword>
<evidence type="ECO:0000256" key="1">
    <source>
        <dbReference type="ARBA" id="ARBA00022679"/>
    </source>
</evidence>
<evidence type="ECO:0000256" key="4">
    <source>
        <dbReference type="ARBA" id="ARBA00022840"/>
    </source>
</evidence>
<sequence>MNVLVSNIGSTSFKFRLFDMAGGEREIASGGADRIGSDGGALTLAIGQAKTEQSCDFADHGACIRAVLDGLVAGGALAAVSDLDAVAFKAVMGGDCDAVVRVDDAVLERMEYFVPVAPAHNPPYIAAMRMFRDVLGDTPLVAAFEPGFHKTMPPRRRIYATPPEWAQTYGVKRYGFHGASHCYIATRLAELMPEAECVISCHLGGSSSICAIRDGQSQATSMGLSPQSGLPQGSRTGDLDPYSLKLMAAQTGRGLDDLLTELGSEAGMAAVSGTGGDMRDIEQGAADGDERCQLATDLYVTAIRDYIGAYLVELGGADAIAFTGGIGQGSPAVRAGALAGMEFAGVMMDPDKNETTSAEGRIDAPDSQTALWVLATNEELIVARQAVGLLSG</sequence>
<dbReference type="PANTHER" id="PTHR21060:SF15">
    <property type="entry name" value="ACETATE KINASE-RELATED"/>
    <property type="match status" value="1"/>
</dbReference>
<keyword evidence="4" id="KW-0067">ATP-binding</keyword>
<evidence type="ECO:0000256" key="2">
    <source>
        <dbReference type="ARBA" id="ARBA00022741"/>
    </source>
</evidence>
<dbReference type="GO" id="GO:0006083">
    <property type="term" value="P:acetate metabolic process"/>
    <property type="evidence" value="ECO:0007669"/>
    <property type="project" value="TreeGrafter"/>
</dbReference>
<dbReference type="EMBL" id="LAZR01000192">
    <property type="protein sequence ID" value="KKN82987.1"/>
    <property type="molecule type" value="Genomic_DNA"/>
</dbReference>
<accession>A0A0F9U6N6</accession>
<keyword evidence="1" id="KW-0808">Transferase</keyword>